<evidence type="ECO:0000313" key="2">
    <source>
        <dbReference type="EMBL" id="KAK8130342.1"/>
    </source>
</evidence>
<gene>
    <name evidence="2" type="ORF">PG999_002722</name>
</gene>
<organism evidence="2 3">
    <name type="scientific">Apiospora kogelbergensis</name>
    <dbReference type="NCBI Taxonomy" id="1337665"/>
    <lineage>
        <taxon>Eukaryota</taxon>
        <taxon>Fungi</taxon>
        <taxon>Dikarya</taxon>
        <taxon>Ascomycota</taxon>
        <taxon>Pezizomycotina</taxon>
        <taxon>Sordariomycetes</taxon>
        <taxon>Xylariomycetidae</taxon>
        <taxon>Amphisphaeriales</taxon>
        <taxon>Apiosporaceae</taxon>
        <taxon>Apiospora</taxon>
    </lineage>
</organism>
<reference evidence="2 3" key="1">
    <citation type="submission" date="2023-01" db="EMBL/GenBank/DDBJ databases">
        <title>Analysis of 21 Apiospora genomes using comparative genomics revels a genus with tremendous synthesis potential of carbohydrate active enzymes and secondary metabolites.</title>
        <authorList>
            <person name="Sorensen T."/>
        </authorList>
    </citation>
    <scope>NUCLEOTIDE SEQUENCE [LARGE SCALE GENOMIC DNA]</scope>
    <source>
        <strain evidence="2 3">CBS 117206</strain>
    </source>
</reference>
<dbReference type="EMBL" id="JAQQWP010000002">
    <property type="protein sequence ID" value="KAK8130342.1"/>
    <property type="molecule type" value="Genomic_DNA"/>
</dbReference>
<protein>
    <submittedName>
        <fullName evidence="2">Uncharacterized protein</fullName>
    </submittedName>
</protein>
<keyword evidence="3" id="KW-1185">Reference proteome</keyword>
<feature type="compositionally biased region" description="Polar residues" evidence="1">
    <location>
        <begin position="7"/>
        <end position="24"/>
    </location>
</feature>
<dbReference type="Proteomes" id="UP001392437">
    <property type="component" value="Unassembled WGS sequence"/>
</dbReference>
<name>A0AAW0R8X1_9PEZI</name>
<comment type="caution">
    <text evidence="2">The sequence shown here is derived from an EMBL/GenBank/DDBJ whole genome shotgun (WGS) entry which is preliminary data.</text>
</comment>
<accession>A0AAW0R8X1</accession>
<evidence type="ECO:0000256" key="1">
    <source>
        <dbReference type="SAM" id="MobiDB-lite"/>
    </source>
</evidence>
<feature type="region of interest" description="Disordered" evidence="1">
    <location>
        <begin position="1"/>
        <end position="75"/>
    </location>
</feature>
<proteinExistence type="predicted"/>
<evidence type="ECO:0000313" key="3">
    <source>
        <dbReference type="Proteomes" id="UP001392437"/>
    </source>
</evidence>
<feature type="compositionally biased region" description="Basic and acidic residues" evidence="1">
    <location>
        <begin position="47"/>
        <end position="64"/>
    </location>
</feature>
<sequence length="75" mass="8492">MPRPGYDTTSTNKTASYTNMNSPILRNRPPPDEMPARVTMGRMNIFTEERQRSRDGAQDHDAPSEPRATGSRRSQ</sequence>
<dbReference type="AlphaFoldDB" id="A0AAW0R8X1"/>